<evidence type="ECO:0000256" key="9">
    <source>
        <dbReference type="SAM" id="MobiDB-lite"/>
    </source>
</evidence>
<keyword evidence="12" id="KW-0436">Ligase</keyword>
<dbReference type="Gene3D" id="3.30.930.10">
    <property type="entry name" value="Bira Bifunctional Protein, Domain 2"/>
    <property type="match status" value="1"/>
</dbReference>
<evidence type="ECO:0000313" key="13">
    <source>
        <dbReference type="Proteomes" id="UP000002605"/>
    </source>
</evidence>
<dbReference type="PROSITE" id="PS01313">
    <property type="entry name" value="LIPB"/>
    <property type="match status" value="1"/>
</dbReference>
<evidence type="ECO:0000313" key="12">
    <source>
        <dbReference type="EMBL" id="CAX44558.1"/>
    </source>
</evidence>
<evidence type="ECO:0000256" key="5">
    <source>
        <dbReference type="PIRNR" id="PIRNR016262"/>
    </source>
</evidence>
<feature type="binding site" evidence="7">
    <location>
        <begin position="139"/>
        <end position="146"/>
    </location>
    <ligand>
        <name>substrate</name>
    </ligand>
</feature>
<comment type="pathway">
    <text evidence="1 5">Protein modification; protein lipoylation via endogenous pathway; protein N(6)-(lipoyl)lysine from octanoyl-[acyl-carrier-protein]: step 1/2.</text>
</comment>
<feature type="compositionally biased region" description="Low complexity" evidence="9">
    <location>
        <begin position="60"/>
        <end position="75"/>
    </location>
</feature>
<protein>
    <recommendedName>
        <fullName evidence="5">Octanoyltransferase</fullName>
        <ecNumber evidence="5">2.3.1.181</ecNumber>
    </recommendedName>
</protein>
<dbReference type="PROSITE" id="PS51733">
    <property type="entry name" value="BPL_LPL_CATALYTIC"/>
    <property type="match status" value="1"/>
</dbReference>
<gene>
    <name evidence="11" type="ordered locus">Cd36_02980</name>
    <name evidence="12" type="ORF">CD36_02980</name>
</gene>
<accession>B9W799</accession>
<dbReference type="KEGG" id="cdu:CD36_02980"/>
<dbReference type="GO" id="GO:0033819">
    <property type="term" value="F:lipoyl(octanoyl) transferase activity"/>
    <property type="evidence" value="ECO:0007669"/>
    <property type="project" value="UniProtKB-EC"/>
</dbReference>
<keyword evidence="3 5" id="KW-0808">Transferase</keyword>
<dbReference type="EC" id="2.3.1.181" evidence="5"/>
<dbReference type="CGD" id="CAL0000171479">
    <property type="gene designation" value="Cd36_02980"/>
</dbReference>
<evidence type="ECO:0000256" key="4">
    <source>
        <dbReference type="ARBA" id="ARBA00023315"/>
    </source>
</evidence>
<dbReference type="HOGENOM" id="CLU_035168_0_1_1"/>
<evidence type="ECO:0000256" key="1">
    <source>
        <dbReference type="ARBA" id="ARBA00004821"/>
    </source>
</evidence>
<dbReference type="UniPathway" id="UPA00538">
    <property type="reaction ID" value="UER00592"/>
</dbReference>
<dbReference type="GeneID" id="8044506"/>
<feature type="binding site" evidence="7">
    <location>
        <begin position="219"/>
        <end position="221"/>
    </location>
    <ligand>
        <name>substrate</name>
    </ligand>
</feature>
<dbReference type="PANTHER" id="PTHR10993:SF7">
    <property type="entry name" value="LIPOYLTRANSFERASE 2, MITOCHONDRIAL-RELATED"/>
    <property type="match status" value="1"/>
</dbReference>
<evidence type="ECO:0000256" key="6">
    <source>
        <dbReference type="PIRSR" id="PIRSR016262-1"/>
    </source>
</evidence>
<dbReference type="InterPro" id="IPR045864">
    <property type="entry name" value="aa-tRNA-synth_II/BPL/LPL"/>
</dbReference>
<dbReference type="EMBL" id="FM992688">
    <property type="protein sequence ID" value="CAX44558.1"/>
    <property type="molecule type" value="Genomic_DNA"/>
</dbReference>
<feature type="domain" description="BPL/LPL catalytic" evidence="10">
    <location>
        <begin position="94"/>
        <end position="293"/>
    </location>
</feature>
<reference evidence="12 13" key="1">
    <citation type="journal article" date="2009" name="Genome Res.">
        <title>Comparative genomics of the fungal pathogens Candida dubliniensis and Candida albicans.</title>
        <authorList>
            <person name="Jackson A.P."/>
            <person name="Gamble J.A."/>
            <person name="Yeomans T."/>
            <person name="Moran G.P."/>
            <person name="Saunders D."/>
            <person name="Harris D."/>
            <person name="Aslett M."/>
            <person name="Barrell J.F."/>
            <person name="Butler G."/>
            <person name="Citiulo F."/>
            <person name="Coleman D.C."/>
            <person name="de Groot P.W.J."/>
            <person name="Goodwin T.J."/>
            <person name="Quail M.A."/>
            <person name="McQuillan J."/>
            <person name="Munro C.A."/>
            <person name="Pain A."/>
            <person name="Poulter R.T."/>
            <person name="Rajandream M.A."/>
            <person name="Renauld H."/>
            <person name="Spiering M.J."/>
            <person name="Tivey A."/>
            <person name="Gow N.A.R."/>
            <person name="Barrell B."/>
            <person name="Sullivan D.J."/>
            <person name="Berriman M."/>
        </authorList>
    </citation>
    <scope>NUCLEOTIDE SEQUENCE [LARGE SCALE GENOMIC DNA]</scope>
    <source>
        <strain evidence="13">CD36 / ATCC MYA-646 / CBS 7987 / NCPF 3949 / NRRL Y-17841</strain>
    </source>
</reference>
<feature type="site" description="Lowers pKa of active site Cys" evidence="8">
    <location>
        <position position="216"/>
    </location>
</feature>
<evidence type="ECO:0000256" key="7">
    <source>
        <dbReference type="PIRSR" id="PIRSR016262-2"/>
    </source>
</evidence>
<dbReference type="AlphaFoldDB" id="B9W799"/>
<organism evidence="12 13">
    <name type="scientific">Candida dubliniensis (strain CD36 / ATCC MYA-646 / CBS 7987 / NCPF 3949 / NRRL Y-17841)</name>
    <name type="common">Yeast</name>
    <dbReference type="NCBI Taxonomy" id="573826"/>
    <lineage>
        <taxon>Eukaryota</taxon>
        <taxon>Fungi</taxon>
        <taxon>Dikarya</taxon>
        <taxon>Ascomycota</taxon>
        <taxon>Saccharomycotina</taxon>
        <taxon>Pichiomycetes</taxon>
        <taxon>Debaryomycetaceae</taxon>
        <taxon>Candida/Lodderomyces clade</taxon>
        <taxon>Candida</taxon>
    </lineage>
</organism>
<sequence length="302" mass="34601">MKILTRQYHTIRPNYRKLQHIHFPGISSFQHGLNIQQSLVDANLNYKSLEFKYRRIQRQQQQQLQQQPQSQPQQPFTNSKDTSLLDLKNKIEKLQPLPTILTFEFDNVYAGGLRSKSEVSTDDLEGFKRIGGQYYQLERGGQVTWHGKGQLVAYLILDLKNFVQLTTKCYINNVLLKSIQNVLKKSYNLDSVIGVENPGIWIEDNKSISSLSESLKISSVGVRIRHGITEYGIALNINPDLKYLNTFEMCGLKNKRATSIHEQLDHNHLEIPSVEHVGKSFVDEVALALEMDSVEYINADSL</sequence>
<dbReference type="InterPro" id="IPR004143">
    <property type="entry name" value="BPL_LPL_catalytic"/>
</dbReference>
<evidence type="ECO:0000259" key="10">
    <source>
        <dbReference type="PROSITE" id="PS51733"/>
    </source>
</evidence>
<comment type="function">
    <text evidence="5">Catalyzes the transfer of endogenously produced octanoic acid from octanoyl-acyl-carrier-protein onto the lipoyl domains of lipoate-dependent enzymes. Lipoyl-ACP can also act as a substrate although octanoyl-ACP is likely to be the physiological substrate.</text>
</comment>
<dbReference type="eggNOG" id="KOG0325">
    <property type="taxonomic scope" value="Eukaryota"/>
</dbReference>
<dbReference type="GO" id="GO:0009249">
    <property type="term" value="P:protein lipoylation"/>
    <property type="evidence" value="ECO:0007669"/>
    <property type="project" value="InterPro"/>
</dbReference>
<dbReference type="Proteomes" id="UP000002605">
    <property type="component" value="Chromosome 1"/>
</dbReference>
<comment type="similarity">
    <text evidence="2 5">Belongs to the LipB family.</text>
</comment>
<dbReference type="SUPFAM" id="SSF55681">
    <property type="entry name" value="Class II aaRS and biotin synthetases"/>
    <property type="match status" value="1"/>
</dbReference>
<name>B9W799_CANDC</name>
<dbReference type="PANTHER" id="PTHR10993">
    <property type="entry name" value="OCTANOYLTRANSFERASE"/>
    <property type="match status" value="1"/>
</dbReference>
<evidence type="ECO:0000256" key="3">
    <source>
        <dbReference type="ARBA" id="ARBA00022679"/>
    </source>
</evidence>
<dbReference type="OrthoDB" id="19908at2759"/>
<dbReference type="InterPro" id="IPR020605">
    <property type="entry name" value="Octanoyltransferase_CS"/>
</dbReference>
<feature type="binding site" evidence="7">
    <location>
        <begin position="232"/>
        <end position="234"/>
    </location>
    <ligand>
        <name>substrate</name>
    </ligand>
</feature>
<evidence type="ECO:0000313" key="11">
    <source>
        <dbReference type="CGD" id="CAL0000171479"/>
    </source>
</evidence>
<comment type="catalytic activity">
    <reaction evidence="5">
        <text>octanoyl-[ACP] + L-lysyl-[protein] = N(6)-octanoyl-L-lysyl-[protein] + holo-[ACP] + H(+)</text>
        <dbReference type="Rhea" id="RHEA:17665"/>
        <dbReference type="Rhea" id="RHEA-COMP:9636"/>
        <dbReference type="Rhea" id="RHEA-COMP:9685"/>
        <dbReference type="Rhea" id="RHEA-COMP:9752"/>
        <dbReference type="Rhea" id="RHEA-COMP:9928"/>
        <dbReference type="ChEBI" id="CHEBI:15378"/>
        <dbReference type="ChEBI" id="CHEBI:29969"/>
        <dbReference type="ChEBI" id="CHEBI:64479"/>
        <dbReference type="ChEBI" id="CHEBI:78463"/>
        <dbReference type="ChEBI" id="CHEBI:78809"/>
        <dbReference type="EC" id="2.3.1.181"/>
    </reaction>
</comment>
<proteinExistence type="inferred from homology"/>
<dbReference type="RefSeq" id="XP_002416970.1">
    <property type="nucleotide sequence ID" value="XM_002416925.1"/>
</dbReference>
<evidence type="ECO:0000256" key="2">
    <source>
        <dbReference type="ARBA" id="ARBA00007907"/>
    </source>
</evidence>
<keyword evidence="13" id="KW-1185">Reference proteome</keyword>
<dbReference type="InterPro" id="IPR000544">
    <property type="entry name" value="Octanoyltransferase"/>
</dbReference>
<evidence type="ECO:0000256" key="8">
    <source>
        <dbReference type="PIRSR" id="PIRSR016262-3"/>
    </source>
</evidence>
<keyword evidence="4 5" id="KW-0012">Acyltransferase</keyword>
<dbReference type="NCBIfam" id="TIGR00214">
    <property type="entry name" value="lipB"/>
    <property type="match status" value="1"/>
</dbReference>
<dbReference type="PIRSF" id="PIRSF016262">
    <property type="entry name" value="LPLase"/>
    <property type="match status" value="1"/>
</dbReference>
<dbReference type="VEuPathDB" id="FungiDB:CD36_02980"/>
<dbReference type="GO" id="GO:0016874">
    <property type="term" value="F:ligase activity"/>
    <property type="evidence" value="ECO:0007669"/>
    <property type="project" value="UniProtKB-KW"/>
</dbReference>
<feature type="active site" description="Acyl-thioester intermediate" evidence="6">
    <location>
        <position position="250"/>
    </location>
</feature>
<dbReference type="Pfam" id="PF21948">
    <property type="entry name" value="LplA-B_cat"/>
    <property type="match status" value="1"/>
</dbReference>
<feature type="region of interest" description="Disordered" evidence="9">
    <location>
        <begin position="60"/>
        <end position="79"/>
    </location>
</feature>